<comment type="caution">
    <text evidence="2">The sequence shown here is derived from an EMBL/GenBank/DDBJ whole genome shotgun (WGS) entry which is preliminary data.</text>
</comment>
<dbReference type="InterPro" id="IPR002575">
    <property type="entry name" value="Aminoglycoside_PTrfase"/>
</dbReference>
<keyword evidence="3" id="KW-1185">Reference proteome</keyword>
<dbReference type="EMBL" id="MNAD01000659">
    <property type="protein sequence ID" value="OJT11351.1"/>
    <property type="molecule type" value="Genomic_DNA"/>
</dbReference>
<organism evidence="2 3">
    <name type="scientific">Trametes pubescens</name>
    <name type="common">White-rot fungus</name>
    <dbReference type="NCBI Taxonomy" id="154538"/>
    <lineage>
        <taxon>Eukaryota</taxon>
        <taxon>Fungi</taxon>
        <taxon>Dikarya</taxon>
        <taxon>Basidiomycota</taxon>
        <taxon>Agaricomycotina</taxon>
        <taxon>Agaricomycetes</taxon>
        <taxon>Polyporales</taxon>
        <taxon>Polyporaceae</taxon>
        <taxon>Trametes</taxon>
    </lineage>
</organism>
<evidence type="ECO:0000313" key="2">
    <source>
        <dbReference type="EMBL" id="OJT11351.1"/>
    </source>
</evidence>
<evidence type="ECO:0000259" key="1">
    <source>
        <dbReference type="Pfam" id="PF01636"/>
    </source>
</evidence>
<dbReference type="InterPro" id="IPR051678">
    <property type="entry name" value="AGP_Transferase"/>
</dbReference>
<dbReference type="SUPFAM" id="SSF56112">
    <property type="entry name" value="Protein kinase-like (PK-like)"/>
    <property type="match status" value="1"/>
</dbReference>
<reference evidence="2 3" key="1">
    <citation type="submission" date="2016-10" db="EMBL/GenBank/DDBJ databases">
        <title>Genome sequence of the basidiomycete white-rot fungus Trametes pubescens.</title>
        <authorList>
            <person name="Makela M.R."/>
            <person name="Granchi Z."/>
            <person name="Peng M."/>
            <person name="De Vries R.P."/>
            <person name="Grigoriev I."/>
            <person name="Riley R."/>
            <person name="Hilden K."/>
        </authorList>
    </citation>
    <scope>NUCLEOTIDE SEQUENCE [LARGE SCALE GENOMIC DNA]</scope>
    <source>
        <strain evidence="2 3">FBCC735</strain>
    </source>
</reference>
<name>A0A1M2VUR7_TRAPU</name>
<dbReference type="Gene3D" id="3.90.1200.10">
    <property type="match status" value="1"/>
</dbReference>
<protein>
    <recommendedName>
        <fullName evidence="1">Aminoglycoside phosphotransferase domain-containing protein</fullName>
    </recommendedName>
</protein>
<gene>
    <name evidence="2" type="ORF">TRAPUB_12151</name>
</gene>
<dbReference type="Proteomes" id="UP000184267">
    <property type="component" value="Unassembled WGS sequence"/>
</dbReference>
<dbReference type="AlphaFoldDB" id="A0A1M2VUR7"/>
<dbReference type="OrthoDB" id="5598852at2759"/>
<feature type="domain" description="Aminoglycoside phosphotransferase" evidence="1">
    <location>
        <begin position="45"/>
        <end position="277"/>
    </location>
</feature>
<accession>A0A1M2VUR7</accession>
<evidence type="ECO:0000313" key="3">
    <source>
        <dbReference type="Proteomes" id="UP000184267"/>
    </source>
</evidence>
<proteinExistence type="predicted"/>
<dbReference type="PANTHER" id="PTHR21310:SF15">
    <property type="entry name" value="AMINOGLYCOSIDE PHOSPHOTRANSFERASE DOMAIN-CONTAINING PROTEIN"/>
    <property type="match status" value="1"/>
</dbReference>
<dbReference type="OMA" id="EESDWIF"/>
<dbReference type="PANTHER" id="PTHR21310">
    <property type="entry name" value="AMINOGLYCOSIDE PHOSPHOTRANSFERASE-RELATED-RELATED"/>
    <property type="match status" value="1"/>
</dbReference>
<dbReference type="Pfam" id="PF01636">
    <property type="entry name" value="APH"/>
    <property type="match status" value="1"/>
</dbReference>
<sequence length="303" mass="34467">MAAMVTLEEVKALLRYSANLKPKPVCTNLNPVPTGPEPYTLPQGGTGHAVRAIVKGDTPMVVKFGLEVYAREAEVMNYVASRTSIPMPRIYGVFTEAVGQSGSAMTYIVQEHVPGMRLEHAFESLSGSERDATARQLKDILTQLRGLTDGQTRLQPFGGGSWARTFWFKNFQRNFPISDEDARTTRSFLEYFTKIKSRSIQGCDWTPDEFLSFFDLDCAPIFSYGDITPWNIMVYNGRISGVVDWVEAGWYPYFWDSFVLERAADRFWQIKGVDAMLRAALLEFFPEGDKFAIHWGVQWDNYW</sequence>
<dbReference type="InterPro" id="IPR011009">
    <property type="entry name" value="Kinase-like_dom_sf"/>
</dbReference>